<feature type="signal peptide" evidence="2">
    <location>
        <begin position="1"/>
        <end position="24"/>
    </location>
</feature>
<proteinExistence type="predicted"/>
<protein>
    <submittedName>
        <fullName evidence="3">Uncharacterized protein</fullName>
    </submittedName>
</protein>
<feature type="transmembrane region" description="Helical" evidence="1">
    <location>
        <begin position="34"/>
        <end position="54"/>
    </location>
</feature>
<dbReference type="EMBL" id="AP019860">
    <property type="protein sequence ID" value="BBM84958.1"/>
    <property type="molecule type" value="Genomic_DNA"/>
</dbReference>
<evidence type="ECO:0000256" key="2">
    <source>
        <dbReference type="SAM" id="SignalP"/>
    </source>
</evidence>
<dbReference type="AlphaFoldDB" id="A0A5S9IN50"/>
<keyword evidence="2" id="KW-0732">Signal</keyword>
<dbReference type="KEGG" id="uam:UABAM_03319"/>
<keyword evidence="1" id="KW-1133">Transmembrane helix</keyword>
<evidence type="ECO:0000313" key="4">
    <source>
        <dbReference type="Proteomes" id="UP000326354"/>
    </source>
</evidence>
<name>A0A5S9IN50_UABAM</name>
<keyword evidence="1" id="KW-0472">Membrane</keyword>
<evidence type="ECO:0000256" key="1">
    <source>
        <dbReference type="SAM" id="Phobius"/>
    </source>
</evidence>
<organism evidence="3 4">
    <name type="scientific">Uabimicrobium amorphum</name>
    <dbReference type="NCBI Taxonomy" id="2596890"/>
    <lineage>
        <taxon>Bacteria</taxon>
        <taxon>Pseudomonadati</taxon>
        <taxon>Planctomycetota</taxon>
        <taxon>Candidatus Uabimicrobiia</taxon>
        <taxon>Candidatus Uabimicrobiales</taxon>
        <taxon>Candidatus Uabimicrobiaceae</taxon>
        <taxon>Candidatus Uabimicrobium</taxon>
    </lineage>
</organism>
<accession>A0A5S9IN50</accession>
<keyword evidence="4" id="KW-1185">Reference proteome</keyword>
<dbReference type="Proteomes" id="UP000326354">
    <property type="component" value="Chromosome"/>
</dbReference>
<feature type="chain" id="PRO_5024831282" evidence="2">
    <location>
        <begin position="25"/>
        <end position="64"/>
    </location>
</feature>
<gene>
    <name evidence="3" type="ORF">UABAM_03319</name>
</gene>
<evidence type="ECO:0000313" key="3">
    <source>
        <dbReference type="EMBL" id="BBM84958.1"/>
    </source>
</evidence>
<reference evidence="3 4" key="1">
    <citation type="submission" date="2019-08" db="EMBL/GenBank/DDBJ databases">
        <title>Complete genome sequence of Candidatus Uab amorphum.</title>
        <authorList>
            <person name="Shiratori T."/>
            <person name="Suzuki S."/>
            <person name="Kakizawa Y."/>
            <person name="Ishida K."/>
        </authorList>
    </citation>
    <scope>NUCLEOTIDE SEQUENCE [LARGE SCALE GENOMIC DNA]</scope>
    <source>
        <strain evidence="3 4">SRT547</strain>
    </source>
</reference>
<keyword evidence="1" id="KW-0812">Transmembrane</keyword>
<sequence>MKSIKSCLIKLVLCLLALSYCFYASPNQVTFDIVAISLLSCRYFAILCIEFLYARLDRINYLAS</sequence>